<dbReference type="OrthoDB" id="10509709at2759"/>
<proteinExistence type="predicted"/>
<protein>
    <submittedName>
        <fullName evidence="2">Uncharacterized protein</fullName>
    </submittedName>
</protein>
<evidence type="ECO:0000313" key="2">
    <source>
        <dbReference type="EMBL" id="EFX86297.1"/>
    </source>
</evidence>
<evidence type="ECO:0000256" key="1">
    <source>
        <dbReference type="SAM" id="MobiDB-lite"/>
    </source>
</evidence>
<dbReference type="Proteomes" id="UP000000305">
    <property type="component" value="Unassembled WGS sequence"/>
</dbReference>
<sequence length="118" mass="13376">MATLATSGLSFDETVHTSSRIYHHYTTNSFIKNRRSAECIMQLIQGKLKAYPWVIFRWLAKVGWNVHQVAPVSSGTHFGHFVPRRSRNGWLVAGPDVSHDENEKPNGERCDHGVTKTD</sequence>
<evidence type="ECO:0000313" key="3">
    <source>
        <dbReference type="Proteomes" id="UP000000305"/>
    </source>
</evidence>
<keyword evidence="3" id="KW-1185">Reference proteome</keyword>
<feature type="compositionally biased region" description="Basic and acidic residues" evidence="1">
    <location>
        <begin position="97"/>
        <end position="118"/>
    </location>
</feature>
<dbReference type="HOGENOM" id="CLU_139366_0_0_1"/>
<dbReference type="InParanoid" id="E9G2L4"/>
<dbReference type="EMBL" id="GL732530">
    <property type="protein sequence ID" value="EFX86297.1"/>
    <property type="molecule type" value="Genomic_DNA"/>
</dbReference>
<dbReference type="AlphaFoldDB" id="E9G2L4"/>
<accession>E9G2L4</accession>
<organism evidence="2 3">
    <name type="scientific">Daphnia pulex</name>
    <name type="common">Water flea</name>
    <dbReference type="NCBI Taxonomy" id="6669"/>
    <lineage>
        <taxon>Eukaryota</taxon>
        <taxon>Metazoa</taxon>
        <taxon>Ecdysozoa</taxon>
        <taxon>Arthropoda</taxon>
        <taxon>Crustacea</taxon>
        <taxon>Branchiopoda</taxon>
        <taxon>Diplostraca</taxon>
        <taxon>Cladocera</taxon>
        <taxon>Anomopoda</taxon>
        <taxon>Daphniidae</taxon>
        <taxon>Daphnia</taxon>
    </lineage>
</organism>
<gene>
    <name evidence="2" type="ORF">DAPPUDRAFT_98196</name>
</gene>
<dbReference type="KEGG" id="dpx:DAPPUDRAFT_98196"/>
<name>E9G2L4_DAPPU</name>
<reference evidence="2 3" key="1">
    <citation type="journal article" date="2011" name="Science">
        <title>The ecoresponsive genome of Daphnia pulex.</title>
        <authorList>
            <person name="Colbourne J.K."/>
            <person name="Pfrender M.E."/>
            <person name="Gilbert D."/>
            <person name="Thomas W.K."/>
            <person name="Tucker A."/>
            <person name="Oakley T.H."/>
            <person name="Tokishita S."/>
            <person name="Aerts A."/>
            <person name="Arnold G.J."/>
            <person name="Basu M.K."/>
            <person name="Bauer D.J."/>
            <person name="Caceres C.E."/>
            <person name="Carmel L."/>
            <person name="Casola C."/>
            <person name="Choi J.H."/>
            <person name="Detter J.C."/>
            <person name="Dong Q."/>
            <person name="Dusheyko S."/>
            <person name="Eads B.D."/>
            <person name="Frohlich T."/>
            <person name="Geiler-Samerotte K.A."/>
            <person name="Gerlach D."/>
            <person name="Hatcher P."/>
            <person name="Jogdeo S."/>
            <person name="Krijgsveld J."/>
            <person name="Kriventseva E.V."/>
            <person name="Kultz D."/>
            <person name="Laforsch C."/>
            <person name="Lindquist E."/>
            <person name="Lopez J."/>
            <person name="Manak J.R."/>
            <person name="Muller J."/>
            <person name="Pangilinan J."/>
            <person name="Patwardhan R.P."/>
            <person name="Pitluck S."/>
            <person name="Pritham E.J."/>
            <person name="Rechtsteiner A."/>
            <person name="Rho M."/>
            <person name="Rogozin I.B."/>
            <person name="Sakarya O."/>
            <person name="Salamov A."/>
            <person name="Schaack S."/>
            <person name="Shapiro H."/>
            <person name="Shiga Y."/>
            <person name="Skalitzky C."/>
            <person name="Smith Z."/>
            <person name="Souvorov A."/>
            <person name="Sung W."/>
            <person name="Tang Z."/>
            <person name="Tsuchiya D."/>
            <person name="Tu H."/>
            <person name="Vos H."/>
            <person name="Wang M."/>
            <person name="Wolf Y.I."/>
            <person name="Yamagata H."/>
            <person name="Yamada T."/>
            <person name="Ye Y."/>
            <person name="Shaw J.R."/>
            <person name="Andrews J."/>
            <person name="Crease T.J."/>
            <person name="Tang H."/>
            <person name="Lucas S.M."/>
            <person name="Robertson H.M."/>
            <person name="Bork P."/>
            <person name="Koonin E.V."/>
            <person name="Zdobnov E.M."/>
            <person name="Grigoriev I.V."/>
            <person name="Lynch M."/>
            <person name="Boore J.L."/>
        </authorList>
    </citation>
    <scope>NUCLEOTIDE SEQUENCE [LARGE SCALE GENOMIC DNA]</scope>
</reference>
<feature type="region of interest" description="Disordered" evidence="1">
    <location>
        <begin position="93"/>
        <end position="118"/>
    </location>
</feature>